<accession>A0A0W8F060</accession>
<dbReference type="PANTHER" id="PTHR43632:SF1">
    <property type="entry name" value="PERMEASE COMPONENT OF TUNGSTATE ABC TRANSPORTER"/>
    <property type="match status" value="1"/>
</dbReference>
<dbReference type="EMBL" id="LNQE01001680">
    <property type="protein sequence ID" value="KUG14264.1"/>
    <property type="molecule type" value="Genomic_DNA"/>
</dbReference>
<evidence type="ECO:0000256" key="1">
    <source>
        <dbReference type="ARBA" id="ARBA00004141"/>
    </source>
</evidence>
<evidence type="ECO:0000256" key="4">
    <source>
        <dbReference type="ARBA" id="ARBA00023136"/>
    </source>
</evidence>
<dbReference type="InterPro" id="IPR035906">
    <property type="entry name" value="MetI-like_sf"/>
</dbReference>
<dbReference type="GO" id="GO:0055085">
    <property type="term" value="P:transmembrane transport"/>
    <property type="evidence" value="ECO:0007669"/>
    <property type="project" value="InterPro"/>
</dbReference>
<dbReference type="NCBIfam" id="NF038017">
    <property type="entry name" value="ABC_perm1"/>
    <property type="match status" value="1"/>
</dbReference>
<name>A0A0W8F060_9ZZZZ</name>
<keyword evidence="4 5" id="KW-0472">Membrane</keyword>
<feature type="transmembrane region" description="Helical" evidence="5">
    <location>
        <begin position="62"/>
        <end position="84"/>
    </location>
</feature>
<evidence type="ECO:0000259" key="6">
    <source>
        <dbReference type="PROSITE" id="PS50928"/>
    </source>
</evidence>
<evidence type="ECO:0000256" key="3">
    <source>
        <dbReference type="ARBA" id="ARBA00022989"/>
    </source>
</evidence>
<evidence type="ECO:0000313" key="7">
    <source>
        <dbReference type="EMBL" id="KUG14264.1"/>
    </source>
</evidence>
<dbReference type="Gene3D" id="1.10.3720.10">
    <property type="entry name" value="MetI-like"/>
    <property type="match status" value="1"/>
</dbReference>
<feature type="transmembrane region" description="Helical" evidence="5">
    <location>
        <begin position="201"/>
        <end position="225"/>
    </location>
</feature>
<sequence>MSEIVEGFIQAAQLIASLDQEVLEITVRSLLISLSATLIGSAIAIPIGGFIHFREFGGKRGLVTIIQTLYALPTVLAGLLVFLLLSRSGPFGFLRLMFTPTGMVIGQIVLIIPLMIGMTLIALSGVSRTKQDTVISLGASELQTIVVIVKEARFAILGGVILGFGRAISEVGAAMMIGGNIRGYTRVLTTAIALETSMGNLSLSIALGIILLAIAMMVTGILFLVQER</sequence>
<organism evidence="7">
    <name type="scientific">hydrocarbon metagenome</name>
    <dbReference type="NCBI Taxonomy" id="938273"/>
    <lineage>
        <taxon>unclassified sequences</taxon>
        <taxon>metagenomes</taxon>
        <taxon>ecological metagenomes</taxon>
    </lineage>
</organism>
<protein>
    <submittedName>
        <fullName evidence="7">Abc-type tungstate transport system, permease protein</fullName>
    </submittedName>
</protein>
<feature type="transmembrane region" description="Helical" evidence="5">
    <location>
        <begin position="30"/>
        <end position="50"/>
    </location>
</feature>
<evidence type="ECO:0000256" key="2">
    <source>
        <dbReference type="ARBA" id="ARBA00022692"/>
    </source>
</evidence>
<dbReference type="SUPFAM" id="SSF161098">
    <property type="entry name" value="MetI-like"/>
    <property type="match status" value="1"/>
</dbReference>
<comment type="caution">
    <text evidence="7">The sequence shown here is derived from an EMBL/GenBank/DDBJ whole genome shotgun (WGS) entry which is preliminary data.</text>
</comment>
<dbReference type="InterPro" id="IPR000515">
    <property type="entry name" value="MetI-like"/>
</dbReference>
<dbReference type="AlphaFoldDB" id="A0A0W8F060"/>
<dbReference type="PROSITE" id="PS50928">
    <property type="entry name" value="ABC_TM1"/>
    <property type="match status" value="1"/>
</dbReference>
<dbReference type="CDD" id="cd06261">
    <property type="entry name" value="TM_PBP2"/>
    <property type="match status" value="1"/>
</dbReference>
<keyword evidence="2 5" id="KW-0812">Transmembrane</keyword>
<keyword evidence="3 5" id="KW-1133">Transmembrane helix</keyword>
<dbReference type="GO" id="GO:0016020">
    <property type="term" value="C:membrane"/>
    <property type="evidence" value="ECO:0007669"/>
    <property type="project" value="UniProtKB-SubCell"/>
</dbReference>
<feature type="transmembrane region" description="Helical" evidence="5">
    <location>
        <begin position="154"/>
        <end position="181"/>
    </location>
</feature>
<dbReference type="PANTHER" id="PTHR43632">
    <property type="entry name" value="PERMEASE COMPONENT OF TUNGSTATE ABC TRANSPORTER"/>
    <property type="match status" value="1"/>
</dbReference>
<dbReference type="InterPro" id="IPR049783">
    <property type="entry name" value="ABC_perm_TupB-like"/>
</dbReference>
<proteinExistence type="predicted"/>
<evidence type="ECO:0000256" key="5">
    <source>
        <dbReference type="SAM" id="Phobius"/>
    </source>
</evidence>
<gene>
    <name evidence="7" type="ORF">ASZ90_016097</name>
</gene>
<comment type="subcellular location">
    <subcellularLocation>
        <location evidence="1">Membrane</location>
        <topology evidence="1">Multi-pass membrane protein</topology>
    </subcellularLocation>
</comment>
<reference evidence="7" key="1">
    <citation type="journal article" date="2015" name="Proc. Natl. Acad. Sci. U.S.A.">
        <title>Networks of energetic and metabolic interactions define dynamics in microbial communities.</title>
        <authorList>
            <person name="Embree M."/>
            <person name="Liu J.K."/>
            <person name="Al-Bassam M.M."/>
            <person name="Zengler K."/>
        </authorList>
    </citation>
    <scope>NUCLEOTIDE SEQUENCE</scope>
</reference>
<feature type="domain" description="ABC transmembrane type-1" evidence="6">
    <location>
        <begin position="26"/>
        <end position="222"/>
    </location>
</feature>
<feature type="transmembrane region" description="Helical" evidence="5">
    <location>
        <begin position="104"/>
        <end position="123"/>
    </location>
</feature>